<name>A0A1N7NNF0_9BACL</name>
<dbReference type="AlphaFoldDB" id="A0A1N7NNF0"/>
<dbReference type="RefSeq" id="WP_076347958.1">
    <property type="nucleotide sequence ID" value="NZ_FTOO01000009.1"/>
</dbReference>
<dbReference type="PANTHER" id="PTHR38448">
    <property type="entry name" value="REGULATORY PROTEIN YLBF-RELATED"/>
    <property type="match status" value="1"/>
</dbReference>
<dbReference type="STRING" id="252246.SAMN05421799_10956"/>
<evidence type="ECO:0000313" key="2">
    <source>
        <dbReference type="Proteomes" id="UP000186156"/>
    </source>
</evidence>
<dbReference type="Proteomes" id="UP000186156">
    <property type="component" value="Unassembled WGS sequence"/>
</dbReference>
<dbReference type="OrthoDB" id="2381760at2"/>
<dbReference type="InterPro" id="IPR023378">
    <property type="entry name" value="YheA/YmcA-like_dom_sf"/>
</dbReference>
<dbReference type="Pfam" id="PF06133">
    <property type="entry name" value="Com_YlbF"/>
    <property type="match status" value="1"/>
</dbReference>
<dbReference type="SUPFAM" id="SSF158622">
    <property type="entry name" value="YheA/YmcA-like"/>
    <property type="match status" value="1"/>
</dbReference>
<protein>
    <submittedName>
        <fullName evidence="1">Cell fate regulator YlbF, YheA/YmcA/DUF963 family (Controls sporulation, competence, biofilm development)</fullName>
    </submittedName>
</protein>
<accession>A0A1N7NNF0</accession>
<sequence length="117" mass="13606">MDRVVLWEKASELARLIADSEAAQGYREAKARLDESPEAQSLLRRFRELQEAVAEFQARRVPPMHYRHVIEEADRLLTEMRRLPEIAAFEQAERRLNELLDAVSSRLQRGLTSPPPR</sequence>
<dbReference type="EMBL" id="FTOO01000009">
    <property type="protein sequence ID" value="SIS99925.1"/>
    <property type="molecule type" value="Genomic_DNA"/>
</dbReference>
<dbReference type="InterPro" id="IPR052767">
    <property type="entry name" value="Bact_com_dev_regulator"/>
</dbReference>
<dbReference type="PANTHER" id="PTHR38448:SF2">
    <property type="entry name" value="REGULATORY PROTEIN YLBF"/>
    <property type="match status" value="1"/>
</dbReference>
<reference evidence="2" key="1">
    <citation type="submission" date="2017-01" db="EMBL/GenBank/DDBJ databases">
        <authorList>
            <person name="Varghese N."/>
            <person name="Submissions S."/>
        </authorList>
    </citation>
    <scope>NUCLEOTIDE SEQUENCE [LARGE SCALE GENOMIC DNA]</scope>
    <source>
        <strain evidence="2">DSM 16176</strain>
    </source>
</reference>
<keyword evidence="2" id="KW-1185">Reference proteome</keyword>
<organism evidence="1 2">
    <name type="scientific">Alicyclobacillus vulcanalis</name>
    <dbReference type="NCBI Taxonomy" id="252246"/>
    <lineage>
        <taxon>Bacteria</taxon>
        <taxon>Bacillati</taxon>
        <taxon>Bacillota</taxon>
        <taxon>Bacilli</taxon>
        <taxon>Bacillales</taxon>
        <taxon>Alicyclobacillaceae</taxon>
        <taxon>Alicyclobacillus</taxon>
    </lineage>
</organism>
<evidence type="ECO:0000313" key="1">
    <source>
        <dbReference type="EMBL" id="SIS99925.1"/>
    </source>
</evidence>
<dbReference type="InterPro" id="IPR010368">
    <property type="entry name" value="Com_YlbF"/>
</dbReference>
<proteinExistence type="predicted"/>
<dbReference type="Gene3D" id="1.20.1500.10">
    <property type="entry name" value="YheA/YmcA-like"/>
    <property type="match status" value="1"/>
</dbReference>
<gene>
    <name evidence="1" type="ORF">SAMN05421799_10956</name>
</gene>